<accession>A0A0Y5NTQ0</accession>
<dbReference type="AlphaFoldDB" id="A0A0Y5NTQ0"/>
<dbReference type="PROSITE" id="PS51257">
    <property type="entry name" value="PROKAR_LIPOPROTEIN"/>
    <property type="match status" value="1"/>
</dbReference>
<reference evidence="1 2" key="1">
    <citation type="submission" date="2017-09" db="EMBL/GenBank/DDBJ databases">
        <title>Phenotypic and genotypic characterization of Colombian isolates of Neisseria meningitidis recovered from invasive disease.</title>
        <authorList>
            <person name="Duarte C."/>
            <person name="Gabastou J.M."/>
            <person name="Moreno J."/>
        </authorList>
    </citation>
    <scope>NUCLEOTIDE SEQUENCE [LARGE SCALE GENOMIC DNA]</scope>
    <source>
        <strain evidence="1 2">INS-Nm1124</strain>
    </source>
</reference>
<gene>
    <name evidence="1" type="ORF">COI09_04720</name>
</gene>
<proteinExistence type="predicted"/>
<dbReference type="RefSeq" id="WP_002242618.1">
    <property type="nucleotide sequence ID" value="NZ_CP020421.2"/>
</dbReference>
<name>A0A0Y5NTQ0_NEIME</name>
<keyword evidence="1" id="KW-0449">Lipoprotein</keyword>
<sequence>MKYIVSISLAMGLAACSFGGFKPPPDDSAFWRLTNYAKLYPGLTSATLDQYPPEERRRQLHDSFAREKKDWKECGYDPIGGGGGSEADACMRKRGWYRVGNDIYPENKKYEWPREEGKTK</sequence>
<comment type="caution">
    <text evidence="1">The sequence shown here is derived from an EMBL/GenBank/DDBJ whole genome shotgun (WGS) entry which is preliminary data.</text>
</comment>
<organism evidence="1 2">
    <name type="scientific">Neisseria meningitidis</name>
    <dbReference type="NCBI Taxonomy" id="487"/>
    <lineage>
        <taxon>Bacteria</taxon>
        <taxon>Pseudomonadati</taxon>
        <taxon>Pseudomonadota</taxon>
        <taxon>Betaproteobacteria</taxon>
        <taxon>Neisseriales</taxon>
        <taxon>Neisseriaceae</taxon>
        <taxon>Neisseria</taxon>
    </lineage>
</organism>
<dbReference type="Proteomes" id="UP000283829">
    <property type="component" value="Unassembled WGS sequence"/>
</dbReference>
<protein>
    <submittedName>
        <fullName evidence="1">Lipoprotein</fullName>
    </submittedName>
</protein>
<evidence type="ECO:0000313" key="2">
    <source>
        <dbReference type="Proteomes" id="UP000283829"/>
    </source>
</evidence>
<evidence type="ECO:0000313" key="1">
    <source>
        <dbReference type="EMBL" id="RQJ67482.1"/>
    </source>
</evidence>
<dbReference type="EMBL" id="NWXB01000006">
    <property type="protein sequence ID" value="RQJ67482.1"/>
    <property type="molecule type" value="Genomic_DNA"/>
</dbReference>